<reference evidence="2 3" key="1">
    <citation type="journal article" date="2009" name="Environ. Microbiol.">
        <title>Genome sequence of Desulfobacterium autotrophicum HRM2, a marine sulfate reducer oxidizing organic carbon completely to carbon dioxide.</title>
        <authorList>
            <person name="Strittmatter A.W."/>
            <person name="Liesegang H."/>
            <person name="Rabus R."/>
            <person name="Decker I."/>
            <person name="Amann J."/>
            <person name="Andres S."/>
            <person name="Henne A."/>
            <person name="Fricke W.F."/>
            <person name="Martinez-Arias R."/>
            <person name="Bartels D."/>
            <person name="Goesmann A."/>
            <person name="Krause L."/>
            <person name="Puehler A."/>
            <person name="Klenk H.P."/>
            <person name="Richter M."/>
            <person name="Schuler M."/>
            <person name="Gloeckner F.O."/>
            <person name="Meyerdierks A."/>
            <person name="Gottschalk G."/>
            <person name="Amann R."/>
        </authorList>
    </citation>
    <scope>NUCLEOTIDE SEQUENCE [LARGE SCALE GENOMIC DNA]</scope>
    <source>
        <strain evidence="3">ATCC 43914 / DSM 3382 / HRM2</strain>
    </source>
</reference>
<keyword evidence="3" id="KW-1185">Reference proteome</keyword>
<proteinExistence type="predicted"/>
<dbReference type="AlphaFoldDB" id="C0QIL6"/>
<dbReference type="STRING" id="177437.HRM2_49120"/>
<sequence length="422" mass="47712">MSRNPAALNFDPMVETAPVYRLRNIQPHMIETEPDHFSSPMIAGQPFCVEPLDIIIRKVGRSCAAMVTASHGRHPVDANLGIIRGLSQAQAVWVCFCLNQPLYQDYLNESDSIGALIRLGLKKIKGMPICPVPDFVQDLAPLYMGVYTRLVDAQQMLASVRQQVKEWSATQLAGFDRLYWTYSKKCRGQFFNPRYIGDALHVQQIEQEYLRIQLIEQYGFKSITELAVLNPINGERVMGQESKVLQIANISEHLSLKFPLLERTHETWRTQYRALCQYDVLVSTFAENARVAYMDTPPVELIYPSGQIAALRFHQYPGAFALLMESRLVRMQLKRLAVNGGLRFIPLGQLDKIVLPEPDPATAKFWHEKVVEHHEKSRDATKELNVILQQLLPVFNAAHGISQGTSKPHTINRLPGKGDSGI</sequence>
<feature type="region of interest" description="Disordered" evidence="1">
    <location>
        <begin position="403"/>
        <end position="422"/>
    </location>
</feature>
<name>C0QIL6_DESAH</name>
<organism evidence="2 3">
    <name type="scientific">Desulforapulum autotrophicum (strain ATCC 43914 / DSM 3382 / VKM B-1955 / HRM2)</name>
    <name type="common">Desulfobacterium autotrophicum</name>
    <dbReference type="NCBI Taxonomy" id="177437"/>
    <lineage>
        <taxon>Bacteria</taxon>
        <taxon>Pseudomonadati</taxon>
        <taxon>Thermodesulfobacteriota</taxon>
        <taxon>Desulfobacteria</taxon>
        <taxon>Desulfobacterales</taxon>
        <taxon>Desulfobacteraceae</taxon>
        <taxon>Desulforapulum</taxon>
    </lineage>
</organism>
<dbReference type="HOGENOM" id="CLU_650069_0_0_7"/>
<dbReference type="Proteomes" id="UP000000442">
    <property type="component" value="Chromosome"/>
</dbReference>
<evidence type="ECO:0000313" key="3">
    <source>
        <dbReference type="Proteomes" id="UP000000442"/>
    </source>
</evidence>
<dbReference type="EMBL" id="CP001087">
    <property type="protein sequence ID" value="ACN17960.1"/>
    <property type="molecule type" value="Genomic_DNA"/>
</dbReference>
<evidence type="ECO:0000313" key="2">
    <source>
        <dbReference type="EMBL" id="ACN17960.1"/>
    </source>
</evidence>
<gene>
    <name evidence="2" type="ordered locus">HRM2_49120</name>
</gene>
<dbReference type="eggNOG" id="ENOG50338ZQ">
    <property type="taxonomic scope" value="Bacteria"/>
</dbReference>
<protein>
    <submittedName>
        <fullName evidence="2">Uncharacterized protein</fullName>
    </submittedName>
</protein>
<accession>C0QIL6</accession>
<dbReference type="KEGG" id="dat:HRM2_49120"/>
<evidence type="ECO:0000256" key="1">
    <source>
        <dbReference type="SAM" id="MobiDB-lite"/>
    </source>
</evidence>